<feature type="region of interest" description="Disordered" evidence="1">
    <location>
        <begin position="47"/>
        <end position="122"/>
    </location>
</feature>
<evidence type="ECO:0000313" key="4">
    <source>
        <dbReference type="EMBL" id="QSW99528.1"/>
    </source>
</evidence>
<dbReference type="EMBL" id="CP071462">
    <property type="protein sequence ID" value="QSW99528.1"/>
    <property type="molecule type" value="Genomic_DNA"/>
</dbReference>
<dbReference type="Pfam" id="PF13632">
    <property type="entry name" value="Glyco_trans_2_3"/>
    <property type="match status" value="1"/>
</dbReference>
<protein>
    <recommendedName>
        <fullName evidence="3">Glycosyltransferase 2-like domain-containing protein</fullName>
    </recommendedName>
</protein>
<name>A0A8A2VN16_9EURY</name>
<keyword evidence="2" id="KW-0812">Transmembrane</keyword>
<feature type="domain" description="Glycosyltransferase 2-like" evidence="3">
    <location>
        <begin position="258"/>
        <end position="438"/>
    </location>
</feature>
<feature type="transmembrane region" description="Helical" evidence="2">
    <location>
        <begin position="449"/>
        <end position="469"/>
    </location>
</feature>
<dbReference type="Proteomes" id="UP000663203">
    <property type="component" value="Chromosome"/>
</dbReference>
<sequence>MLVEAVVAAFVATQLCYFVVNCGLLGLFLRRPTNVVDERTLGRVLERAAKQDERRPDDAADRARARADGGHRGTSHSGTHAGTTTATSVDTSTTGVNTETTAADAEANPHRTPAVEDGPGPRCRLPERYRRRIHVFVPVASDRWGALERTLASVARGTFPASAITVYPVFESPDSSSTDLEGTIDPRRPPGLEVDPIEVDPTKFGPTETDLGEADSEGAPYERPALAWTFEGPELSRSTAAAVADAYASRSVAADDVVTVLEAGTRVPVDALELAVAGLEEYDIVQAKRTVDDVDGGILPLLESMGAAIRSDLEAGSSAGPFHLPGTAAFLEASALEDLDRWRRETESALPLGVAASRRGYAFGVIDRYVRAPCPTRFGDWVREKRGWVRRLYRDLFARCVAGVDDRRRWAGTLLLQSLAVLTVVGLPAAALVALLSPSGLDGVAFSTPMRFLVGFNAVVWIYAVVRAYRAAWDAVPFRSGLHKLAYSVLANPGSQALYAMAWAVPIWLGLADVIRGRDESAVDPASR</sequence>
<keyword evidence="2" id="KW-0472">Membrane</keyword>
<feature type="region of interest" description="Disordered" evidence="1">
    <location>
        <begin position="173"/>
        <end position="204"/>
    </location>
</feature>
<dbReference type="RefSeq" id="WP_207289134.1">
    <property type="nucleotide sequence ID" value="NZ_CP071462.1"/>
</dbReference>
<keyword evidence="5" id="KW-1185">Reference proteome</keyword>
<proteinExistence type="predicted"/>
<dbReference type="InterPro" id="IPR001173">
    <property type="entry name" value="Glyco_trans_2-like"/>
</dbReference>
<dbReference type="KEGG" id="hakz:J0X25_00800"/>
<reference evidence="4 5" key="1">
    <citation type="submission" date="2021-03" db="EMBL/GenBank/DDBJ databases">
        <title>Haloterrigena longa sp. nov. and Haloterrigena limicola sp. nov., extremely halophilic archaea isolated from a salt lake.</title>
        <authorList>
            <person name="Henglin C."/>
        </authorList>
    </citation>
    <scope>NUCLEOTIDE SEQUENCE [LARGE SCALE GENOMIC DNA]</scope>
    <source>
        <strain evidence="4 5">KZCA68</strain>
    </source>
</reference>
<keyword evidence="2" id="KW-1133">Transmembrane helix</keyword>
<evidence type="ECO:0000259" key="3">
    <source>
        <dbReference type="Pfam" id="PF13632"/>
    </source>
</evidence>
<organism evidence="4 5">
    <name type="scientific">Haloterrigena alkaliphila</name>
    <dbReference type="NCBI Taxonomy" id="2816475"/>
    <lineage>
        <taxon>Archaea</taxon>
        <taxon>Methanobacteriati</taxon>
        <taxon>Methanobacteriota</taxon>
        <taxon>Stenosarchaea group</taxon>
        <taxon>Halobacteria</taxon>
        <taxon>Halobacteriales</taxon>
        <taxon>Natrialbaceae</taxon>
        <taxon>Haloterrigena</taxon>
    </lineage>
</organism>
<evidence type="ECO:0000256" key="1">
    <source>
        <dbReference type="SAM" id="MobiDB-lite"/>
    </source>
</evidence>
<evidence type="ECO:0000313" key="5">
    <source>
        <dbReference type="Proteomes" id="UP000663203"/>
    </source>
</evidence>
<evidence type="ECO:0000256" key="2">
    <source>
        <dbReference type="SAM" id="Phobius"/>
    </source>
</evidence>
<dbReference type="GeneID" id="63185799"/>
<feature type="transmembrane region" description="Helical" evidence="2">
    <location>
        <begin position="6"/>
        <end position="29"/>
    </location>
</feature>
<accession>A0A8A2VN16</accession>
<feature type="compositionally biased region" description="Low complexity" evidence="1">
    <location>
        <begin position="75"/>
        <end position="106"/>
    </location>
</feature>
<feature type="transmembrane region" description="Helical" evidence="2">
    <location>
        <begin position="414"/>
        <end position="437"/>
    </location>
</feature>
<gene>
    <name evidence="4" type="ORF">J0X25_00800</name>
</gene>
<feature type="compositionally biased region" description="Basic and acidic residues" evidence="1">
    <location>
        <begin position="47"/>
        <end position="71"/>
    </location>
</feature>
<dbReference type="AlphaFoldDB" id="A0A8A2VN16"/>